<feature type="non-terminal residue" evidence="2">
    <location>
        <position position="1"/>
    </location>
</feature>
<dbReference type="AlphaFoldDB" id="A0AAD4H7K3"/>
<reference evidence="2" key="1">
    <citation type="journal article" date="2020" name="Fungal Divers.">
        <title>Resolving the Mortierellaceae phylogeny through synthesis of multi-gene phylogenetics and phylogenomics.</title>
        <authorList>
            <person name="Vandepol N."/>
            <person name="Liber J."/>
            <person name="Desiro A."/>
            <person name="Na H."/>
            <person name="Kennedy M."/>
            <person name="Barry K."/>
            <person name="Grigoriev I.V."/>
            <person name="Miller A.N."/>
            <person name="O'Donnell K."/>
            <person name="Stajich J.E."/>
            <person name="Bonito G."/>
        </authorList>
    </citation>
    <scope>NUCLEOTIDE SEQUENCE</scope>
    <source>
        <strain evidence="2">NRRL 28262</strain>
    </source>
</reference>
<feature type="region of interest" description="Disordered" evidence="1">
    <location>
        <begin position="1"/>
        <end position="38"/>
    </location>
</feature>
<protein>
    <recommendedName>
        <fullName evidence="4">HCP-like protein</fullName>
    </recommendedName>
</protein>
<dbReference type="Proteomes" id="UP001194580">
    <property type="component" value="Unassembled WGS sequence"/>
</dbReference>
<evidence type="ECO:0000256" key="1">
    <source>
        <dbReference type="SAM" id="MobiDB-lite"/>
    </source>
</evidence>
<keyword evidence="3" id="KW-1185">Reference proteome</keyword>
<sequence>MSKRPLDDDVTKRSQAVRPLYNQSNSNGNGSGSPTITTSIASRSESDIVHIDIHLDANGKEIVLWEDILVAFKGAVNVRHNIRVLPFLKDKNFDTLKPLRIAAVSNATLDVYIEGNVFQNERDTARMRSAASHIQPPPPRKRGPQDDTDLAFCRLMEFERINFDDSVNIDSNDDSSPTTDNDADTILTPYDAIMTLSKKAREGDMSAQVELGKAYFLGRDDVLPQDSEMALDWFLQAANRGNAEAQAYAGMFYYDGRGG</sequence>
<name>A0AAD4H7K3_9FUNG</name>
<comment type="caution">
    <text evidence="2">The sequence shown here is derived from an EMBL/GenBank/DDBJ whole genome shotgun (WGS) entry which is preliminary data.</text>
</comment>
<evidence type="ECO:0000313" key="2">
    <source>
        <dbReference type="EMBL" id="KAG0276137.1"/>
    </source>
</evidence>
<dbReference type="EMBL" id="JAAAIL010000399">
    <property type="protein sequence ID" value="KAG0276137.1"/>
    <property type="molecule type" value="Genomic_DNA"/>
</dbReference>
<proteinExistence type="predicted"/>
<feature type="compositionally biased region" description="Basic and acidic residues" evidence="1">
    <location>
        <begin position="1"/>
        <end position="12"/>
    </location>
</feature>
<dbReference type="InterPro" id="IPR006597">
    <property type="entry name" value="Sel1-like"/>
</dbReference>
<dbReference type="Gene3D" id="1.25.40.10">
    <property type="entry name" value="Tetratricopeptide repeat domain"/>
    <property type="match status" value="1"/>
</dbReference>
<organism evidence="2 3">
    <name type="scientific">Linnemannia exigua</name>
    <dbReference type="NCBI Taxonomy" id="604196"/>
    <lineage>
        <taxon>Eukaryota</taxon>
        <taxon>Fungi</taxon>
        <taxon>Fungi incertae sedis</taxon>
        <taxon>Mucoromycota</taxon>
        <taxon>Mortierellomycotina</taxon>
        <taxon>Mortierellomycetes</taxon>
        <taxon>Mortierellales</taxon>
        <taxon>Mortierellaceae</taxon>
        <taxon>Linnemannia</taxon>
    </lineage>
</organism>
<dbReference type="Pfam" id="PF08238">
    <property type="entry name" value="Sel1"/>
    <property type="match status" value="2"/>
</dbReference>
<evidence type="ECO:0008006" key="4">
    <source>
        <dbReference type="Google" id="ProtNLM"/>
    </source>
</evidence>
<dbReference type="SMART" id="SM00671">
    <property type="entry name" value="SEL1"/>
    <property type="match status" value="1"/>
</dbReference>
<accession>A0AAD4H7K3</accession>
<feature type="region of interest" description="Disordered" evidence="1">
    <location>
        <begin position="124"/>
        <end position="146"/>
    </location>
</feature>
<evidence type="ECO:0000313" key="3">
    <source>
        <dbReference type="Proteomes" id="UP001194580"/>
    </source>
</evidence>
<dbReference type="InterPro" id="IPR011990">
    <property type="entry name" value="TPR-like_helical_dom_sf"/>
</dbReference>
<dbReference type="SUPFAM" id="SSF81901">
    <property type="entry name" value="HCP-like"/>
    <property type="match status" value="1"/>
</dbReference>
<gene>
    <name evidence="2" type="ORF">BGZ95_007915</name>
</gene>